<keyword evidence="2" id="KW-1185">Reference proteome</keyword>
<dbReference type="GO" id="GO:0004061">
    <property type="term" value="F:arylformamidase activity"/>
    <property type="evidence" value="ECO:0007669"/>
    <property type="project" value="InterPro"/>
</dbReference>
<name>A0A1B3ZES7_9SPHN</name>
<evidence type="ECO:0000313" key="2">
    <source>
        <dbReference type="Proteomes" id="UP000094256"/>
    </source>
</evidence>
<dbReference type="SUPFAM" id="SSF102198">
    <property type="entry name" value="Putative cyclase"/>
    <property type="match status" value="1"/>
</dbReference>
<dbReference type="STRING" id="1560345.AWL63_20235"/>
<protein>
    <submittedName>
        <fullName evidence="1">Cyclase</fullName>
    </submittedName>
</protein>
<sequence>MSTEHRVQFDFEIEFANGGALQGQEFRLDIEHDDITDDTLGAYVIADLRLLMVARVNILNKRIIQEPHKRARKTPVAANAQAQRIDLSHVIEAGMITYKGLPAPLICDHLSREASRQSYDPGTEFQIDRIEMVGNTGTYLDTPFHRYADGYDLSGLSLDTVSDCPGVVINVTGAMGRAIDWTMLASVDVRDKAVLVHTGWDAHWRTDQYFENHVHLTERAAIHLRDSGARLVGIDSFNIDDTCGGTRPVHSVLLAAGIPIVEHLTNLQSLPAEGFRFWAVPPKFKEVGTFPVRAHAIIDGREA</sequence>
<dbReference type="AlphaFoldDB" id="A0A1B3ZES7"/>
<dbReference type="EMBL" id="CP014168">
    <property type="protein sequence ID" value="AOH85939.1"/>
    <property type="molecule type" value="Genomic_DNA"/>
</dbReference>
<dbReference type="OrthoDB" id="9777007at2"/>
<dbReference type="Pfam" id="PF04199">
    <property type="entry name" value="Cyclase"/>
    <property type="match status" value="1"/>
</dbReference>
<evidence type="ECO:0000313" key="1">
    <source>
        <dbReference type="EMBL" id="AOH85939.1"/>
    </source>
</evidence>
<accession>A0A1B3ZES7</accession>
<dbReference type="InterPro" id="IPR037175">
    <property type="entry name" value="KFase_sf"/>
</dbReference>
<dbReference type="KEGG" id="span:AWL63_20235"/>
<reference evidence="1 2" key="1">
    <citation type="submission" date="2016-01" db="EMBL/GenBank/DDBJ databases">
        <title>Complete genome and mega plasmid sequence of Sphingomonas panacis DCY99 elicits systemic resistance in rice to Xanthomonas oryzae.</title>
        <authorList>
            <person name="Kim Y.J."/>
            <person name="Yang D.C."/>
            <person name="Sing P."/>
        </authorList>
    </citation>
    <scope>NUCLEOTIDE SEQUENCE [LARGE SCALE GENOMIC DNA]</scope>
    <source>
        <strain evidence="1 2">DCY99</strain>
    </source>
</reference>
<dbReference type="InterPro" id="IPR007325">
    <property type="entry name" value="KFase/CYL"/>
</dbReference>
<dbReference type="Proteomes" id="UP000094256">
    <property type="component" value="Chromosome"/>
</dbReference>
<dbReference type="PANTHER" id="PTHR31118:SF32">
    <property type="entry name" value="KYNURENINE FORMAMIDASE"/>
    <property type="match status" value="1"/>
</dbReference>
<dbReference type="RefSeq" id="WP_069206467.1">
    <property type="nucleotide sequence ID" value="NZ_CP014168.1"/>
</dbReference>
<dbReference type="PANTHER" id="PTHR31118">
    <property type="entry name" value="CYCLASE-LIKE PROTEIN 2"/>
    <property type="match status" value="1"/>
</dbReference>
<organism evidence="1 2">
    <name type="scientific">Sphingomonas panacis</name>
    <dbReference type="NCBI Taxonomy" id="1560345"/>
    <lineage>
        <taxon>Bacteria</taxon>
        <taxon>Pseudomonadati</taxon>
        <taxon>Pseudomonadota</taxon>
        <taxon>Alphaproteobacteria</taxon>
        <taxon>Sphingomonadales</taxon>
        <taxon>Sphingomonadaceae</taxon>
        <taxon>Sphingomonas</taxon>
    </lineage>
</organism>
<dbReference type="GO" id="GO:0019441">
    <property type="term" value="P:L-tryptophan catabolic process to kynurenine"/>
    <property type="evidence" value="ECO:0007669"/>
    <property type="project" value="InterPro"/>
</dbReference>
<proteinExistence type="predicted"/>
<gene>
    <name evidence="1" type="ORF">AWL63_20235</name>
</gene>
<dbReference type="Gene3D" id="3.50.30.50">
    <property type="entry name" value="Putative cyclase"/>
    <property type="match status" value="1"/>
</dbReference>